<name>S9PP18_CYSF2</name>
<dbReference type="Proteomes" id="UP000011682">
    <property type="component" value="Unassembled WGS sequence"/>
</dbReference>
<reference evidence="1" key="1">
    <citation type="submission" date="2013-05" db="EMBL/GenBank/DDBJ databases">
        <title>Genome assembly of Cystobacter fuscus DSM 2262.</title>
        <authorList>
            <person name="Sharma G."/>
            <person name="Khatri I."/>
            <person name="Kaur C."/>
            <person name="Mayilraj S."/>
            <person name="Subramanian S."/>
        </authorList>
    </citation>
    <scope>NUCLEOTIDE SEQUENCE [LARGE SCALE GENOMIC DNA]</scope>
    <source>
        <strain evidence="1">DSM 2262</strain>
    </source>
</reference>
<protein>
    <submittedName>
        <fullName evidence="1">Uncharacterized protein</fullName>
    </submittedName>
</protein>
<organism evidence="1 2">
    <name type="scientific">Cystobacter fuscus (strain ATCC 25194 / DSM 2262 / NBRC 100088 / M29)</name>
    <dbReference type="NCBI Taxonomy" id="1242864"/>
    <lineage>
        <taxon>Bacteria</taxon>
        <taxon>Pseudomonadati</taxon>
        <taxon>Myxococcota</taxon>
        <taxon>Myxococcia</taxon>
        <taxon>Myxococcales</taxon>
        <taxon>Cystobacterineae</taxon>
        <taxon>Archangiaceae</taxon>
        <taxon>Cystobacter</taxon>
    </lineage>
</organism>
<comment type="caution">
    <text evidence="1">The sequence shown here is derived from an EMBL/GenBank/DDBJ whole genome shotgun (WGS) entry which is preliminary data.</text>
</comment>
<dbReference type="AlphaFoldDB" id="S9PP18"/>
<proteinExistence type="predicted"/>
<dbReference type="InterPro" id="IPR028188">
    <property type="entry name" value="Pilin_PilA"/>
</dbReference>
<keyword evidence="2" id="KW-1185">Reference proteome</keyword>
<dbReference type="PROSITE" id="PS51257">
    <property type="entry name" value="PROKAR_LIPOPROTEIN"/>
    <property type="match status" value="1"/>
</dbReference>
<gene>
    <name evidence="1" type="ORF">D187_000203</name>
</gene>
<dbReference type="Pfam" id="PF14245">
    <property type="entry name" value="Pilin_PilA"/>
    <property type="match status" value="1"/>
</dbReference>
<evidence type="ECO:0000313" key="1">
    <source>
        <dbReference type="EMBL" id="EPX64781.1"/>
    </source>
</evidence>
<accession>S9PP18</accession>
<sequence>MGFLPERGNRYAYYFGTGGMSCIIRNASGVTNTPNANCITVDGAEFPNRYLTPRALPPAAPFYVGEGANPGMPGLNGCTPGMNCNISGLAAGNLDDEDIGIDTWWISTKATSILHAGCGNSETTSIPGEPYKSYDDVDCDS</sequence>
<evidence type="ECO:0000313" key="2">
    <source>
        <dbReference type="Proteomes" id="UP000011682"/>
    </source>
</evidence>
<dbReference type="EMBL" id="ANAH02000001">
    <property type="protein sequence ID" value="EPX64781.1"/>
    <property type="molecule type" value="Genomic_DNA"/>
</dbReference>